<name>A0ABS9Q3A8_9MICO</name>
<dbReference type="Pfam" id="PF02627">
    <property type="entry name" value="CMD"/>
    <property type="match status" value="1"/>
</dbReference>
<dbReference type="Proteomes" id="UP001521931">
    <property type="component" value="Unassembled WGS sequence"/>
</dbReference>
<accession>A0ABS9Q3A8</accession>
<feature type="domain" description="Carboxymuconolactone decarboxylase-like" evidence="2">
    <location>
        <begin position="50"/>
        <end position="127"/>
    </location>
</feature>
<dbReference type="SUPFAM" id="SSF69118">
    <property type="entry name" value="AhpD-like"/>
    <property type="match status" value="1"/>
</dbReference>
<dbReference type="InterPro" id="IPR003779">
    <property type="entry name" value="CMD-like"/>
</dbReference>
<dbReference type="EMBL" id="JAKRCV010000033">
    <property type="protein sequence ID" value="MCG7322364.1"/>
    <property type="molecule type" value="Genomic_DNA"/>
</dbReference>
<dbReference type="Gene3D" id="1.20.1290.10">
    <property type="entry name" value="AhpD-like"/>
    <property type="match status" value="1"/>
</dbReference>
<organism evidence="3 4">
    <name type="scientific">Arsenicicoccus bolidensis</name>
    <dbReference type="NCBI Taxonomy" id="229480"/>
    <lineage>
        <taxon>Bacteria</taxon>
        <taxon>Bacillati</taxon>
        <taxon>Actinomycetota</taxon>
        <taxon>Actinomycetes</taxon>
        <taxon>Micrococcales</taxon>
        <taxon>Intrasporangiaceae</taxon>
        <taxon>Arsenicicoccus</taxon>
    </lineage>
</organism>
<dbReference type="PANTHER" id="PTHR33570:SF2">
    <property type="entry name" value="CARBOXYMUCONOLACTONE DECARBOXYLASE-LIKE DOMAIN-CONTAINING PROTEIN"/>
    <property type="match status" value="1"/>
</dbReference>
<evidence type="ECO:0000256" key="1">
    <source>
        <dbReference type="SAM" id="MobiDB-lite"/>
    </source>
</evidence>
<gene>
    <name evidence="3" type="ORF">MHL29_10775</name>
</gene>
<proteinExistence type="predicted"/>
<keyword evidence="4" id="KW-1185">Reference proteome</keyword>
<reference evidence="3 4" key="1">
    <citation type="submission" date="2022-02" db="EMBL/GenBank/DDBJ databases">
        <title>Uncovering new skin microbiome diversity through culturing and metagenomics.</title>
        <authorList>
            <person name="Conlan S."/>
            <person name="Deming C."/>
            <person name="Nisc Comparative Sequencing Program N."/>
            <person name="Segre J.A."/>
        </authorList>
    </citation>
    <scope>NUCLEOTIDE SEQUENCE [LARGE SCALE GENOMIC DNA]</scope>
    <source>
        <strain evidence="3 4">ACRQZ</strain>
    </source>
</reference>
<protein>
    <submittedName>
        <fullName evidence="3">Carboxymuconolactone decarboxylase family protein</fullName>
    </submittedName>
</protein>
<dbReference type="InterPro" id="IPR029032">
    <property type="entry name" value="AhpD-like"/>
</dbReference>
<dbReference type="PANTHER" id="PTHR33570">
    <property type="entry name" value="4-CARBOXYMUCONOLACTONE DECARBOXYLASE FAMILY PROTEIN"/>
    <property type="match status" value="1"/>
</dbReference>
<sequence>MSVSAGQAGEAVADRAARGRRTYAHNLGLDEPGVEAAMGEVVGSAFVREAYVAAGGPGWHSPDLTDRDRALVIIAAMVGQHVTDERLQPYLELARKEGVSEDGLDAVMILMAAYVGQPAASRGAAAVHRQPSRTATSHILEEAGS</sequence>
<evidence type="ECO:0000259" key="2">
    <source>
        <dbReference type="Pfam" id="PF02627"/>
    </source>
</evidence>
<feature type="region of interest" description="Disordered" evidence="1">
    <location>
        <begin position="123"/>
        <end position="145"/>
    </location>
</feature>
<comment type="caution">
    <text evidence="3">The sequence shown here is derived from an EMBL/GenBank/DDBJ whole genome shotgun (WGS) entry which is preliminary data.</text>
</comment>
<dbReference type="InterPro" id="IPR052512">
    <property type="entry name" value="4CMD/NDH-1_regulator"/>
</dbReference>
<evidence type="ECO:0000313" key="4">
    <source>
        <dbReference type="Proteomes" id="UP001521931"/>
    </source>
</evidence>
<evidence type="ECO:0000313" key="3">
    <source>
        <dbReference type="EMBL" id="MCG7322364.1"/>
    </source>
</evidence>
<dbReference type="RefSeq" id="WP_239264576.1">
    <property type="nucleotide sequence ID" value="NZ_JAKRCV010000033.1"/>
</dbReference>